<keyword evidence="1" id="KW-0812">Transmembrane</keyword>
<feature type="transmembrane region" description="Helical" evidence="1">
    <location>
        <begin position="26"/>
        <end position="46"/>
    </location>
</feature>
<keyword evidence="3" id="KW-1185">Reference proteome</keyword>
<accession>A0AAW2E413</accession>
<protein>
    <submittedName>
        <fullName evidence="2">Uncharacterized protein</fullName>
    </submittedName>
</protein>
<gene>
    <name evidence="2" type="ORF">PUN28_020341</name>
</gene>
<evidence type="ECO:0000256" key="1">
    <source>
        <dbReference type="SAM" id="Phobius"/>
    </source>
</evidence>
<proteinExistence type="predicted"/>
<dbReference type="AlphaFoldDB" id="A0AAW2E413"/>
<evidence type="ECO:0000313" key="3">
    <source>
        <dbReference type="Proteomes" id="UP001430953"/>
    </source>
</evidence>
<organism evidence="2 3">
    <name type="scientific">Cardiocondyla obscurior</name>
    <dbReference type="NCBI Taxonomy" id="286306"/>
    <lineage>
        <taxon>Eukaryota</taxon>
        <taxon>Metazoa</taxon>
        <taxon>Ecdysozoa</taxon>
        <taxon>Arthropoda</taxon>
        <taxon>Hexapoda</taxon>
        <taxon>Insecta</taxon>
        <taxon>Pterygota</taxon>
        <taxon>Neoptera</taxon>
        <taxon>Endopterygota</taxon>
        <taxon>Hymenoptera</taxon>
        <taxon>Apocrita</taxon>
        <taxon>Aculeata</taxon>
        <taxon>Formicoidea</taxon>
        <taxon>Formicidae</taxon>
        <taxon>Myrmicinae</taxon>
        <taxon>Cardiocondyla</taxon>
    </lineage>
</organism>
<name>A0AAW2E413_9HYME</name>
<keyword evidence="1" id="KW-0472">Membrane</keyword>
<reference evidence="2 3" key="1">
    <citation type="submission" date="2023-03" db="EMBL/GenBank/DDBJ databases">
        <title>High recombination rates correlate with genetic variation in Cardiocondyla obscurior ants.</title>
        <authorList>
            <person name="Errbii M."/>
        </authorList>
    </citation>
    <scope>NUCLEOTIDE SEQUENCE [LARGE SCALE GENOMIC DNA]</scope>
    <source>
        <strain evidence="2">Alpha-2009</strain>
        <tissue evidence="2">Whole body</tissue>
    </source>
</reference>
<sequence>MAKKQKYFEILQRSIVRQLKKMHTDLFGAFYFHQMQLGLFGTFIFIRSRDMAKKQKNYFEILQHSIFLFSSEAEIWPKTKKKYLKLQRSIVRQLKKMHTGLFGVFIFIRSRNMTKNKKNIFEIYNSIAAIKDAYGPIRSLFISSNMAKKRKKNILKI</sequence>
<dbReference type="EMBL" id="JADYXP020000076">
    <property type="protein sequence ID" value="KAL0098376.1"/>
    <property type="molecule type" value="Genomic_DNA"/>
</dbReference>
<dbReference type="Proteomes" id="UP001430953">
    <property type="component" value="Unassembled WGS sequence"/>
</dbReference>
<keyword evidence="1" id="KW-1133">Transmembrane helix</keyword>
<evidence type="ECO:0000313" key="2">
    <source>
        <dbReference type="EMBL" id="KAL0098376.1"/>
    </source>
</evidence>
<comment type="caution">
    <text evidence="2">The sequence shown here is derived from an EMBL/GenBank/DDBJ whole genome shotgun (WGS) entry which is preliminary data.</text>
</comment>